<dbReference type="Pfam" id="PF00480">
    <property type="entry name" value="ROK"/>
    <property type="match status" value="1"/>
</dbReference>
<dbReference type="InterPro" id="IPR012318">
    <property type="entry name" value="HTH_CRP"/>
</dbReference>
<feature type="domain" description="HTH crp-type" evidence="2">
    <location>
        <begin position="18"/>
        <end position="70"/>
    </location>
</feature>
<dbReference type="PANTHER" id="PTHR18964">
    <property type="entry name" value="ROK (REPRESSOR, ORF, KINASE) FAMILY"/>
    <property type="match status" value="1"/>
</dbReference>
<sequence>MRPSASGANLPALRSHNAALLLDLLRAATLTGGTALSRPDLAERTGLTPQAVSKITARLREEGLVEEAGRLPSTGGKPSTGLRLAAGSRYAVGVHLDGETLTAVLTDLAGRTVAERSAPLSLDRPVAEGLAAVTAQVRGAVALAPGPVLGVGVGMRGPLDHRTGVLHRVTGFPHWAGVPLRDELAARLGLPVAVDKNTNTAALAVLAAPPGAQYPSAGAPAPGPGGESFAYLHLGTGLGAALVLDGTLHRGGRTGAGEFGHQAVQLDGPLCPCGNRGCLEALCLAAVGRGDPAGAARLLGVGAANLVALLDVDRIVLGGGTVRAAPEVFRRETAAVLAERGRGVPVTTAAPLAVAEGAALLVLAPLFTHGALAGS</sequence>
<comment type="caution">
    <text evidence="3">The sequence shown here is derived from an EMBL/GenBank/DDBJ whole genome shotgun (WGS) entry which is preliminary data.</text>
</comment>
<evidence type="ECO:0000256" key="1">
    <source>
        <dbReference type="ARBA" id="ARBA00006479"/>
    </source>
</evidence>
<dbReference type="Pfam" id="PF13545">
    <property type="entry name" value="HTH_Crp_2"/>
    <property type="match status" value="1"/>
</dbReference>
<proteinExistence type="inferred from homology"/>
<dbReference type="SUPFAM" id="SSF46785">
    <property type="entry name" value="Winged helix' DNA-binding domain"/>
    <property type="match status" value="1"/>
</dbReference>
<dbReference type="Proteomes" id="UP000778578">
    <property type="component" value="Unassembled WGS sequence"/>
</dbReference>
<dbReference type="PROSITE" id="PS01125">
    <property type="entry name" value="ROK"/>
    <property type="match status" value="1"/>
</dbReference>
<dbReference type="Gene3D" id="1.10.10.10">
    <property type="entry name" value="Winged helix-like DNA-binding domain superfamily/Winged helix DNA-binding domain"/>
    <property type="match status" value="1"/>
</dbReference>
<dbReference type="SUPFAM" id="SSF53067">
    <property type="entry name" value="Actin-like ATPase domain"/>
    <property type="match status" value="1"/>
</dbReference>
<dbReference type="PANTHER" id="PTHR18964:SF173">
    <property type="entry name" value="GLUCOKINASE"/>
    <property type="match status" value="1"/>
</dbReference>
<dbReference type="EMBL" id="JAINZZ010000018">
    <property type="protein sequence ID" value="MBY8879247.1"/>
    <property type="molecule type" value="Genomic_DNA"/>
</dbReference>
<evidence type="ECO:0000259" key="2">
    <source>
        <dbReference type="Pfam" id="PF13545"/>
    </source>
</evidence>
<accession>A0ABS7Q7V6</accession>
<organism evidence="3 4">
    <name type="scientific">Actinacidiphila acidipaludis</name>
    <dbReference type="NCBI Taxonomy" id="2873382"/>
    <lineage>
        <taxon>Bacteria</taxon>
        <taxon>Bacillati</taxon>
        <taxon>Actinomycetota</taxon>
        <taxon>Actinomycetes</taxon>
        <taxon>Kitasatosporales</taxon>
        <taxon>Streptomycetaceae</taxon>
        <taxon>Actinacidiphila</taxon>
    </lineage>
</organism>
<dbReference type="InterPro" id="IPR049874">
    <property type="entry name" value="ROK_cs"/>
</dbReference>
<gene>
    <name evidence="3" type="ORF">K7862_16625</name>
</gene>
<keyword evidence="4" id="KW-1185">Reference proteome</keyword>
<dbReference type="InterPro" id="IPR043129">
    <property type="entry name" value="ATPase_NBD"/>
</dbReference>
<dbReference type="InterPro" id="IPR036388">
    <property type="entry name" value="WH-like_DNA-bd_sf"/>
</dbReference>
<protein>
    <submittedName>
        <fullName evidence="3">ROK family transcriptional regulator</fullName>
    </submittedName>
</protein>
<name>A0ABS7Q7V6_9ACTN</name>
<comment type="similarity">
    <text evidence="1">Belongs to the ROK (NagC/XylR) family.</text>
</comment>
<reference evidence="3 4" key="1">
    <citation type="submission" date="2021-08" db="EMBL/GenBank/DDBJ databases">
        <title>WGS of actinomycetes from Thailand.</title>
        <authorList>
            <person name="Thawai C."/>
        </authorList>
    </citation>
    <scope>NUCLEOTIDE SEQUENCE [LARGE SCALE GENOMIC DNA]</scope>
    <source>
        <strain evidence="3 4">PLK6-54</strain>
    </source>
</reference>
<evidence type="ECO:0000313" key="3">
    <source>
        <dbReference type="EMBL" id="MBY8879247.1"/>
    </source>
</evidence>
<dbReference type="InterPro" id="IPR036390">
    <property type="entry name" value="WH_DNA-bd_sf"/>
</dbReference>
<dbReference type="RefSeq" id="WP_222963379.1">
    <property type="nucleotide sequence ID" value="NZ_JAINZZ010000018.1"/>
</dbReference>
<dbReference type="InterPro" id="IPR000600">
    <property type="entry name" value="ROK"/>
</dbReference>
<dbReference type="Gene3D" id="3.30.420.40">
    <property type="match status" value="3"/>
</dbReference>
<evidence type="ECO:0000313" key="4">
    <source>
        <dbReference type="Proteomes" id="UP000778578"/>
    </source>
</evidence>